<dbReference type="Pfam" id="PF00593">
    <property type="entry name" value="TonB_dep_Rec_b-barrel"/>
    <property type="match status" value="1"/>
</dbReference>
<keyword evidence="7 10" id="KW-0472">Membrane</keyword>
<dbReference type="PROSITE" id="PS52016">
    <property type="entry name" value="TONB_DEPENDENT_REC_3"/>
    <property type="match status" value="1"/>
</dbReference>
<evidence type="ECO:0000256" key="8">
    <source>
        <dbReference type="ARBA" id="ARBA00023170"/>
    </source>
</evidence>
<keyword evidence="5" id="KW-0732">Signal</keyword>
<evidence type="ECO:0000256" key="11">
    <source>
        <dbReference type="PROSITE-ProRule" id="PRU10144"/>
    </source>
</evidence>
<feature type="domain" description="TonB-dependent receptor plug" evidence="14">
    <location>
        <begin position="112"/>
        <end position="217"/>
    </location>
</feature>
<evidence type="ECO:0000256" key="9">
    <source>
        <dbReference type="ARBA" id="ARBA00023237"/>
    </source>
</evidence>
<keyword evidence="4 10" id="KW-0812">Transmembrane</keyword>
<evidence type="ECO:0000256" key="10">
    <source>
        <dbReference type="PROSITE-ProRule" id="PRU01360"/>
    </source>
</evidence>
<dbReference type="Proteomes" id="UP000276029">
    <property type="component" value="Unassembled WGS sequence"/>
</dbReference>
<evidence type="ECO:0000256" key="7">
    <source>
        <dbReference type="ARBA" id="ARBA00023136"/>
    </source>
</evidence>
<evidence type="ECO:0000259" key="14">
    <source>
        <dbReference type="Pfam" id="PF07715"/>
    </source>
</evidence>
<evidence type="ECO:0000256" key="1">
    <source>
        <dbReference type="ARBA" id="ARBA00004571"/>
    </source>
</evidence>
<dbReference type="InterPro" id="IPR000531">
    <property type="entry name" value="Beta-barrel_TonB"/>
</dbReference>
<comment type="caution">
    <text evidence="15">The sequence shown here is derived from an EMBL/GenBank/DDBJ whole genome shotgun (WGS) entry which is preliminary data.</text>
</comment>
<evidence type="ECO:0000256" key="2">
    <source>
        <dbReference type="ARBA" id="ARBA00022448"/>
    </source>
</evidence>
<dbReference type="InterPro" id="IPR037066">
    <property type="entry name" value="Plug_dom_sf"/>
</dbReference>
<accession>A0ABX9SYG0</accession>
<dbReference type="EMBL" id="RBWX01000008">
    <property type="protein sequence ID" value="RKS88974.1"/>
    <property type="molecule type" value="Genomic_DNA"/>
</dbReference>
<name>A0ABX9SYG0_SPHMI</name>
<organism evidence="15 16">
    <name type="scientific">Sphingosinicella microcystinivorans</name>
    <dbReference type="NCBI Taxonomy" id="335406"/>
    <lineage>
        <taxon>Bacteria</taxon>
        <taxon>Pseudomonadati</taxon>
        <taxon>Pseudomonadota</taxon>
        <taxon>Alphaproteobacteria</taxon>
        <taxon>Sphingomonadales</taxon>
        <taxon>Sphingosinicellaceae</taxon>
        <taxon>Sphingosinicella</taxon>
    </lineage>
</organism>
<dbReference type="Gene3D" id="2.40.170.20">
    <property type="entry name" value="TonB-dependent receptor, beta-barrel domain"/>
    <property type="match status" value="1"/>
</dbReference>
<keyword evidence="9 10" id="KW-0998">Cell outer membrane</keyword>
<evidence type="ECO:0000256" key="6">
    <source>
        <dbReference type="ARBA" id="ARBA00023077"/>
    </source>
</evidence>
<sequence>MSVIHKAVTSEPYGRGERRWGLANRMEGKPRRSRAKARVDAFQQGDSSVTPTITRAALLGFVLTGCALPALAAADMAAADPGDAADNAEMIVVTGRQLEQPSELAAGVIEFGNSVQIVTSEQIAMSGATNFAELAQFLIKGANIGYSPDEGEYTIRLDGGGDRDTLVVLDGVPLYDRGPALEDIWGSTTIDPHMIERAEVFRGGNSLFFGSNGGIGVISLVTKRPDGTKKFELGANYGSFNTREIWGNASFPIDSEGRHSIMVYGGTVQTDGPRIFNPDSFVDNVAAAGAIQDYPLNRSNIGIKYLWKVDDKSEFRVGAQYTQIEFQDAFPDNETYSPNRVRYPIVDFSLDRRWSDALYTEFSGYWSNPKLNNTETYAEICRQPMGCIDPATGAAIAFGKATGRSIPYPNKGFGKNSKVGGFRELGVNLRNTLTVKDVVEVVGGVQVVSYKNDSDPVFPVGDASTTITGLYADLRPTIPFSPDTKISLAARIDFAKAFGSKTIWKFGVRQPFGDFYIRANGGTSYSTPRNTELFNESPTLVGNPDLKTEETETYNAAAGYTHTFGNFQVSAELGWFTTDITNRIQTTSGLTPNTYYNNDRITEIRGLTAELNLALGESWSANVSYTKQQARLDGSKLQINETPEYMIQGTVAWHSPGQRFHVTLYPRYQGPEFATGGVGGALRHNFGNYFVMNASLGVWLGEERDHRFTVRVVNVFDKYYAERYGFGNMRFSEAFVRGEITTSSPEYYYGYPFEGKPRSVYVSYSTKF</sequence>
<dbReference type="PANTHER" id="PTHR30069:SF29">
    <property type="entry name" value="HEMOGLOBIN AND HEMOGLOBIN-HAPTOGLOBIN-BINDING PROTEIN 1-RELATED"/>
    <property type="match status" value="1"/>
</dbReference>
<dbReference type="InterPro" id="IPR036942">
    <property type="entry name" value="Beta-barrel_TonB_sf"/>
</dbReference>
<dbReference type="PANTHER" id="PTHR30069">
    <property type="entry name" value="TONB-DEPENDENT OUTER MEMBRANE RECEPTOR"/>
    <property type="match status" value="1"/>
</dbReference>
<evidence type="ECO:0000313" key="16">
    <source>
        <dbReference type="Proteomes" id="UP000276029"/>
    </source>
</evidence>
<evidence type="ECO:0000256" key="5">
    <source>
        <dbReference type="ARBA" id="ARBA00022729"/>
    </source>
</evidence>
<protein>
    <submittedName>
        <fullName evidence="15">Iron complex outermembrane receptor protein</fullName>
    </submittedName>
</protein>
<dbReference type="InterPro" id="IPR039426">
    <property type="entry name" value="TonB-dep_rcpt-like"/>
</dbReference>
<comment type="similarity">
    <text evidence="10 12">Belongs to the TonB-dependent receptor family.</text>
</comment>
<evidence type="ECO:0000256" key="4">
    <source>
        <dbReference type="ARBA" id="ARBA00022692"/>
    </source>
</evidence>
<proteinExistence type="inferred from homology"/>
<evidence type="ECO:0000313" key="15">
    <source>
        <dbReference type="EMBL" id="RKS88974.1"/>
    </source>
</evidence>
<feature type="domain" description="TonB-dependent receptor-like beta-barrel" evidence="13">
    <location>
        <begin position="298"/>
        <end position="714"/>
    </location>
</feature>
<dbReference type="Gene3D" id="2.170.130.10">
    <property type="entry name" value="TonB-dependent receptor, plug domain"/>
    <property type="match status" value="1"/>
</dbReference>
<gene>
    <name evidence="15" type="ORF">DFR51_2187</name>
</gene>
<reference evidence="15 16" key="1">
    <citation type="submission" date="2018-10" db="EMBL/GenBank/DDBJ databases">
        <title>Genomic Encyclopedia of Type Strains, Phase IV (KMG-IV): sequencing the most valuable type-strain genomes for metagenomic binning, comparative biology and taxonomic classification.</title>
        <authorList>
            <person name="Goeker M."/>
        </authorList>
    </citation>
    <scope>NUCLEOTIDE SEQUENCE [LARGE SCALE GENOMIC DNA]</scope>
    <source>
        <strain evidence="15 16">DSM 19791</strain>
    </source>
</reference>
<evidence type="ECO:0000256" key="3">
    <source>
        <dbReference type="ARBA" id="ARBA00022452"/>
    </source>
</evidence>
<keyword evidence="3 10" id="KW-1134">Transmembrane beta strand</keyword>
<feature type="short sequence motif" description="TonB C-terminal box" evidence="11">
    <location>
        <begin position="751"/>
        <end position="768"/>
    </location>
</feature>
<dbReference type="SUPFAM" id="SSF56935">
    <property type="entry name" value="Porins"/>
    <property type="match status" value="1"/>
</dbReference>
<evidence type="ECO:0000256" key="12">
    <source>
        <dbReference type="RuleBase" id="RU003357"/>
    </source>
</evidence>
<keyword evidence="16" id="KW-1185">Reference proteome</keyword>
<dbReference type="InterPro" id="IPR010917">
    <property type="entry name" value="TonB_rcpt_CS"/>
</dbReference>
<comment type="subcellular location">
    <subcellularLocation>
        <location evidence="1 10">Cell outer membrane</location>
        <topology evidence="1 10">Multi-pass membrane protein</topology>
    </subcellularLocation>
</comment>
<evidence type="ECO:0000259" key="13">
    <source>
        <dbReference type="Pfam" id="PF00593"/>
    </source>
</evidence>
<dbReference type="Pfam" id="PF07715">
    <property type="entry name" value="Plug"/>
    <property type="match status" value="1"/>
</dbReference>
<dbReference type="PROSITE" id="PS01156">
    <property type="entry name" value="TONB_DEPENDENT_REC_2"/>
    <property type="match status" value="1"/>
</dbReference>
<dbReference type="InterPro" id="IPR012910">
    <property type="entry name" value="Plug_dom"/>
</dbReference>
<keyword evidence="2 10" id="KW-0813">Transport</keyword>
<keyword evidence="6 12" id="KW-0798">TonB box</keyword>
<keyword evidence="8 15" id="KW-0675">Receptor</keyword>